<sequence length="325" mass="37905">IEIVEENLYYYPNGKIAKIFVREKGEFSFGVNYESELAKYSDNLSNSACFLFTISKFLGEKSVVLNEVNNFFNEKFIFINFDKNSYTLKMAKEAFKIKENQKEIQRFIEYFYKHMNIGAKGIRFSASLKLDEKKLLEEFSEDKNTIKKIEKNIKLNLDKEKLLNYLLSSIDEDNLYLVYKTPNEDIEIPIEEESEGIKKVFILGMPITDALCGDKIIVFDELEVGFHPLLSRKIIEIFMSKKTKAQLLFTTHNTNLLDLELFRRDQIYFASRTEKTLFMTELKSLGEISGVRKSADIEKAYLEGKYSDAPTYNKFDKEEVGEILC</sequence>
<evidence type="ECO:0000313" key="3">
    <source>
        <dbReference type="Proteomes" id="UP000728968"/>
    </source>
</evidence>
<dbReference type="InterPro" id="IPR003959">
    <property type="entry name" value="ATPase_AAA_core"/>
</dbReference>
<keyword evidence="2" id="KW-0547">Nucleotide-binding</keyword>
<gene>
    <name evidence="2" type="ORF">H6A04_10925</name>
</gene>
<dbReference type="Proteomes" id="UP000728968">
    <property type="component" value="Unassembled WGS sequence"/>
</dbReference>
<dbReference type="RefSeq" id="WP_204716772.1">
    <property type="nucleotide sequence ID" value="NZ_JACJLT010000196.1"/>
</dbReference>
<dbReference type="EMBL" id="JACJLT010000196">
    <property type="protein sequence ID" value="MBM6876148.1"/>
    <property type="molecule type" value="Genomic_DNA"/>
</dbReference>
<comment type="caution">
    <text evidence="2">The sequence shown here is derived from an EMBL/GenBank/DDBJ whole genome shotgun (WGS) entry which is preliminary data.</text>
</comment>
<dbReference type="Pfam" id="PF13304">
    <property type="entry name" value="AAA_21"/>
    <property type="match status" value="1"/>
</dbReference>
<dbReference type="PANTHER" id="PTHR40396:SF1">
    <property type="entry name" value="ATPASE AAA-TYPE CORE DOMAIN-CONTAINING PROTEIN"/>
    <property type="match status" value="1"/>
</dbReference>
<protein>
    <submittedName>
        <fullName evidence="2">ATP-binding protein</fullName>
    </submittedName>
</protein>
<dbReference type="InterPro" id="IPR027417">
    <property type="entry name" value="P-loop_NTPase"/>
</dbReference>
<feature type="domain" description="ATPase AAA-type core" evidence="1">
    <location>
        <begin position="99"/>
        <end position="258"/>
    </location>
</feature>
<proteinExistence type="predicted"/>
<feature type="non-terminal residue" evidence="2">
    <location>
        <position position="1"/>
    </location>
</feature>
<keyword evidence="2" id="KW-0067">ATP-binding</keyword>
<accession>A0ABS2G643</accession>
<reference evidence="2 3" key="1">
    <citation type="journal article" date="2021" name="Sci. Rep.">
        <title>The distribution of antibiotic resistance genes in chicken gut microbiota commensals.</title>
        <authorList>
            <person name="Juricova H."/>
            <person name="Matiasovicova J."/>
            <person name="Kubasova T."/>
            <person name="Cejkova D."/>
            <person name="Rychlik I."/>
        </authorList>
    </citation>
    <scope>NUCLEOTIDE SEQUENCE [LARGE SCALE GENOMIC DNA]</scope>
    <source>
        <strain evidence="2 3">An425</strain>
    </source>
</reference>
<dbReference type="GO" id="GO:0005524">
    <property type="term" value="F:ATP binding"/>
    <property type="evidence" value="ECO:0007669"/>
    <property type="project" value="UniProtKB-KW"/>
</dbReference>
<dbReference type="SUPFAM" id="SSF52540">
    <property type="entry name" value="P-loop containing nucleoside triphosphate hydrolases"/>
    <property type="match status" value="1"/>
</dbReference>
<evidence type="ECO:0000313" key="2">
    <source>
        <dbReference type="EMBL" id="MBM6876148.1"/>
    </source>
</evidence>
<dbReference type="PANTHER" id="PTHR40396">
    <property type="entry name" value="ATPASE-LIKE PROTEIN"/>
    <property type="match status" value="1"/>
</dbReference>
<evidence type="ECO:0000259" key="1">
    <source>
        <dbReference type="Pfam" id="PF13304"/>
    </source>
</evidence>
<organism evidence="2 3">
    <name type="scientific">Fusobacterium mortiferum</name>
    <dbReference type="NCBI Taxonomy" id="850"/>
    <lineage>
        <taxon>Bacteria</taxon>
        <taxon>Fusobacteriati</taxon>
        <taxon>Fusobacteriota</taxon>
        <taxon>Fusobacteriia</taxon>
        <taxon>Fusobacteriales</taxon>
        <taxon>Fusobacteriaceae</taxon>
        <taxon>Fusobacterium</taxon>
    </lineage>
</organism>
<name>A0ABS2G643_FUSMR</name>
<keyword evidence="3" id="KW-1185">Reference proteome</keyword>
<dbReference type="Gene3D" id="3.40.50.300">
    <property type="entry name" value="P-loop containing nucleotide triphosphate hydrolases"/>
    <property type="match status" value="1"/>
</dbReference>